<reference evidence="2 3" key="1">
    <citation type="submission" date="2012-12" db="EMBL/GenBank/DDBJ databases">
        <title>Genome assembly of Fulvivirga imtechensis AK7.</title>
        <authorList>
            <person name="Nupur N."/>
            <person name="Khatri I."/>
            <person name="Kumar R."/>
            <person name="Subramanian S."/>
            <person name="Pinnaka A."/>
        </authorList>
    </citation>
    <scope>NUCLEOTIDE SEQUENCE [LARGE SCALE GENOMIC DNA]</scope>
    <source>
        <strain evidence="2 3">AK7</strain>
    </source>
</reference>
<evidence type="ECO:0000313" key="2">
    <source>
        <dbReference type="EMBL" id="ELR70787.1"/>
    </source>
</evidence>
<protein>
    <submittedName>
        <fullName evidence="2">Uncharacterized protein</fullName>
    </submittedName>
</protein>
<organism evidence="2 3">
    <name type="scientific">Fulvivirga imtechensis AK7</name>
    <dbReference type="NCBI Taxonomy" id="1237149"/>
    <lineage>
        <taxon>Bacteria</taxon>
        <taxon>Pseudomonadati</taxon>
        <taxon>Bacteroidota</taxon>
        <taxon>Cytophagia</taxon>
        <taxon>Cytophagales</taxon>
        <taxon>Fulvivirgaceae</taxon>
        <taxon>Fulvivirga</taxon>
    </lineage>
</organism>
<evidence type="ECO:0000256" key="1">
    <source>
        <dbReference type="SAM" id="Coils"/>
    </source>
</evidence>
<keyword evidence="3" id="KW-1185">Reference proteome</keyword>
<dbReference type="RefSeq" id="WP_009580761.1">
    <property type="nucleotide sequence ID" value="NZ_AMZN01000049.1"/>
</dbReference>
<dbReference type="OrthoDB" id="9928632at2"/>
<dbReference type="STRING" id="1237149.C900_03395"/>
<sequence length="93" mass="10626">MEQQRGNSEKNTIFISSLNAVIDDLTKILKQYKDAQLAFASDIYTSGNGEVFESDGRMAGYQDELREVITMFERQIETLEAVRRELRSENGKS</sequence>
<comment type="caution">
    <text evidence="2">The sequence shown here is derived from an EMBL/GenBank/DDBJ whole genome shotgun (WGS) entry which is preliminary data.</text>
</comment>
<keyword evidence="1" id="KW-0175">Coiled coil</keyword>
<dbReference type="EMBL" id="AMZN01000049">
    <property type="protein sequence ID" value="ELR70787.1"/>
    <property type="molecule type" value="Genomic_DNA"/>
</dbReference>
<evidence type="ECO:0000313" key="3">
    <source>
        <dbReference type="Proteomes" id="UP000011135"/>
    </source>
</evidence>
<name>L8JU17_9BACT</name>
<accession>L8JU17</accession>
<dbReference type="Proteomes" id="UP000011135">
    <property type="component" value="Unassembled WGS sequence"/>
</dbReference>
<feature type="coiled-coil region" evidence="1">
    <location>
        <begin position="62"/>
        <end position="89"/>
    </location>
</feature>
<dbReference type="AlphaFoldDB" id="L8JU17"/>
<gene>
    <name evidence="2" type="ORF">C900_03395</name>
</gene>
<proteinExistence type="predicted"/>